<sequence>MKDNYLICNYCDSKFIPEKQEKETNISLGSDAENLLNKMKNDPANARMYANLILDIDPNNQEVRKYL</sequence>
<evidence type="ECO:0000313" key="2">
    <source>
        <dbReference type="Proteomes" id="UP000051697"/>
    </source>
</evidence>
<accession>A0A0R1RCE2</accession>
<protein>
    <submittedName>
        <fullName evidence="1">Uncharacterized protein</fullName>
    </submittedName>
</protein>
<organism evidence="1 2">
    <name type="scientific">Paucilactobacillus oligofermentans DSM 15707 = LMG 22743</name>
    <dbReference type="NCBI Taxonomy" id="1423778"/>
    <lineage>
        <taxon>Bacteria</taxon>
        <taxon>Bacillati</taxon>
        <taxon>Bacillota</taxon>
        <taxon>Bacilli</taxon>
        <taxon>Lactobacillales</taxon>
        <taxon>Lactobacillaceae</taxon>
        <taxon>Paucilactobacillus</taxon>
    </lineage>
</organism>
<name>A0A0R1RCE2_9LACO</name>
<dbReference type="STRING" id="1423778.FC70_GL001570"/>
<gene>
    <name evidence="1" type="ORF">FC70_GL001570</name>
</gene>
<dbReference type="EMBL" id="AZFE01000032">
    <property type="protein sequence ID" value="KRL54768.1"/>
    <property type="molecule type" value="Genomic_DNA"/>
</dbReference>
<proteinExistence type="predicted"/>
<evidence type="ECO:0000313" key="1">
    <source>
        <dbReference type="EMBL" id="KRL54768.1"/>
    </source>
</evidence>
<dbReference type="Proteomes" id="UP000051697">
    <property type="component" value="Unassembled WGS sequence"/>
</dbReference>
<dbReference type="RefSeq" id="WP_145980469.1">
    <property type="nucleotide sequence ID" value="NZ_LN898144.1"/>
</dbReference>
<dbReference type="PATRIC" id="fig|1423778.4.peg.1607"/>
<dbReference type="AlphaFoldDB" id="A0A0R1RCE2"/>
<reference evidence="1 2" key="1">
    <citation type="journal article" date="2015" name="Genome Announc.">
        <title>Expanding the biotechnology potential of lactobacilli through comparative genomics of 213 strains and associated genera.</title>
        <authorList>
            <person name="Sun Z."/>
            <person name="Harris H.M."/>
            <person name="McCann A."/>
            <person name="Guo C."/>
            <person name="Argimon S."/>
            <person name="Zhang W."/>
            <person name="Yang X."/>
            <person name="Jeffery I.B."/>
            <person name="Cooney J.C."/>
            <person name="Kagawa T.F."/>
            <person name="Liu W."/>
            <person name="Song Y."/>
            <person name="Salvetti E."/>
            <person name="Wrobel A."/>
            <person name="Rasinkangas P."/>
            <person name="Parkhill J."/>
            <person name="Rea M.C."/>
            <person name="O'Sullivan O."/>
            <person name="Ritari J."/>
            <person name="Douillard F.P."/>
            <person name="Paul Ross R."/>
            <person name="Yang R."/>
            <person name="Briner A.E."/>
            <person name="Felis G.E."/>
            <person name="de Vos W.M."/>
            <person name="Barrangou R."/>
            <person name="Klaenhammer T.R."/>
            <person name="Caufield P.W."/>
            <person name="Cui Y."/>
            <person name="Zhang H."/>
            <person name="O'Toole P.W."/>
        </authorList>
    </citation>
    <scope>NUCLEOTIDE SEQUENCE [LARGE SCALE GENOMIC DNA]</scope>
    <source>
        <strain evidence="1 2">DSM 15707</strain>
    </source>
</reference>
<keyword evidence="2" id="KW-1185">Reference proteome</keyword>
<comment type="caution">
    <text evidence="1">The sequence shown here is derived from an EMBL/GenBank/DDBJ whole genome shotgun (WGS) entry which is preliminary data.</text>
</comment>